<dbReference type="STRING" id="1618337.UT28_C0001G0793"/>
<organism evidence="7 8">
    <name type="scientific">Berkelbacteria bacterium GW2011_GWE1_39_12</name>
    <dbReference type="NCBI Taxonomy" id="1618337"/>
    <lineage>
        <taxon>Bacteria</taxon>
        <taxon>Candidatus Berkelbacteria</taxon>
    </lineage>
</organism>
<evidence type="ECO:0000313" key="7">
    <source>
        <dbReference type="EMBL" id="AKM82573.1"/>
    </source>
</evidence>
<evidence type="ECO:0000256" key="4">
    <source>
        <dbReference type="ARBA" id="ARBA00022989"/>
    </source>
</evidence>
<evidence type="ECO:0008006" key="9">
    <source>
        <dbReference type="Google" id="ProtNLM"/>
    </source>
</evidence>
<dbReference type="InterPro" id="IPR022791">
    <property type="entry name" value="L-PG_synthase/AglD"/>
</dbReference>
<protein>
    <recommendedName>
        <fullName evidence="9">Integral membrane protein</fullName>
    </recommendedName>
</protein>
<evidence type="ECO:0000256" key="3">
    <source>
        <dbReference type="ARBA" id="ARBA00022692"/>
    </source>
</evidence>
<dbReference type="Pfam" id="PF03706">
    <property type="entry name" value="LPG_synthase_TM"/>
    <property type="match status" value="1"/>
</dbReference>
<feature type="transmembrane region" description="Helical" evidence="6">
    <location>
        <begin position="129"/>
        <end position="154"/>
    </location>
</feature>
<dbReference type="KEGG" id="bbgw:UT28_C0001G0793"/>
<feature type="transmembrane region" description="Helical" evidence="6">
    <location>
        <begin position="303"/>
        <end position="332"/>
    </location>
</feature>
<evidence type="ECO:0000256" key="2">
    <source>
        <dbReference type="ARBA" id="ARBA00022475"/>
    </source>
</evidence>
<dbReference type="AlphaFoldDB" id="A0A0G4B579"/>
<sequence>MNQSSDNPLSLDFKFNLKTLIVILLFAVGLYFLFPKLIGVPEALKLILHVNKWYLVLALICELLSYVGAATLLGVILQALGYNVGLYKRFKISSIAAFAIHFFPVGSFGEGAVNYYFLRKEKVEAGSILLMLALRIIFTYASFLLLFLYGLALVPTVPHLEVSPKIVSLVIFILIAGLAIYLFYLYKHKDKFRKTWNKFLRFLDNFASRIRGKEISQAKESEVFEDIYSGIGLFSKKKRSSLYALLAGIMYWMGDIACFYFVFLSFGYHISWGVLIFGYGAASLLGMASFIPGGLGVVEGTMGLMYSGLGVPSSLALMSILVFRFFSFWIWIPFGLYSFISMGKEKKKSGNENLSNFQIK</sequence>
<gene>
    <name evidence="7" type="ORF">UT28_C0001G0793</name>
</gene>
<feature type="transmembrane region" description="Helical" evidence="6">
    <location>
        <begin position="242"/>
        <end position="263"/>
    </location>
</feature>
<feature type="transmembrane region" description="Helical" evidence="6">
    <location>
        <begin position="92"/>
        <end position="117"/>
    </location>
</feature>
<comment type="subcellular location">
    <subcellularLocation>
        <location evidence="1">Cell membrane</location>
        <topology evidence="1">Multi-pass membrane protein</topology>
    </subcellularLocation>
</comment>
<feature type="transmembrane region" description="Helical" evidence="6">
    <location>
        <begin position="269"/>
        <end position="291"/>
    </location>
</feature>
<feature type="transmembrane region" description="Helical" evidence="6">
    <location>
        <begin position="15"/>
        <end position="34"/>
    </location>
</feature>
<dbReference type="PANTHER" id="PTHR39087:SF2">
    <property type="entry name" value="UPF0104 MEMBRANE PROTEIN MJ1595"/>
    <property type="match status" value="1"/>
</dbReference>
<reference evidence="7 8" key="1">
    <citation type="journal article" date="2015" name="Nature">
        <title>rRNA introns, odd ribosomes, and small enigmatic genomes across a large radiation of phyla.</title>
        <authorList>
            <person name="Brown C.T."/>
            <person name="Hug L.A."/>
            <person name="Thomas B.C."/>
            <person name="Sharon I."/>
            <person name="Castelle C.J."/>
            <person name="Singh A."/>
            <person name="Wilkins M.J."/>
            <person name="Williams K.H."/>
            <person name="Banfield J.F."/>
        </authorList>
    </citation>
    <scope>NUCLEOTIDE SEQUENCE [LARGE SCALE GENOMIC DNA]</scope>
</reference>
<keyword evidence="3 6" id="KW-0812">Transmembrane</keyword>
<dbReference type="GO" id="GO:0005886">
    <property type="term" value="C:plasma membrane"/>
    <property type="evidence" value="ECO:0007669"/>
    <property type="project" value="UniProtKB-SubCell"/>
</dbReference>
<keyword evidence="2" id="KW-1003">Cell membrane</keyword>
<keyword evidence="4 6" id="KW-1133">Transmembrane helix</keyword>
<dbReference type="EMBL" id="CP011213">
    <property type="protein sequence ID" value="AKM82573.1"/>
    <property type="molecule type" value="Genomic_DNA"/>
</dbReference>
<dbReference type="Proteomes" id="UP000035648">
    <property type="component" value="Chromosome"/>
</dbReference>
<dbReference type="NCBIfam" id="TIGR00374">
    <property type="entry name" value="flippase-like domain"/>
    <property type="match status" value="1"/>
</dbReference>
<evidence type="ECO:0000313" key="8">
    <source>
        <dbReference type="Proteomes" id="UP000035648"/>
    </source>
</evidence>
<feature type="transmembrane region" description="Helical" evidence="6">
    <location>
        <begin position="54"/>
        <end position="80"/>
    </location>
</feature>
<evidence type="ECO:0000256" key="6">
    <source>
        <dbReference type="SAM" id="Phobius"/>
    </source>
</evidence>
<dbReference type="PANTHER" id="PTHR39087">
    <property type="entry name" value="UPF0104 MEMBRANE PROTEIN MJ1595"/>
    <property type="match status" value="1"/>
</dbReference>
<evidence type="ECO:0000256" key="5">
    <source>
        <dbReference type="ARBA" id="ARBA00023136"/>
    </source>
</evidence>
<name>A0A0G4B579_9BACT</name>
<evidence type="ECO:0000256" key="1">
    <source>
        <dbReference type="ARBA" id="ARBA00004651"/>
    </source>
</evidence>
<accession>A0A0G4B579</accession>
<keyword evidence="5 6" id="KW-0472">Membrane</keyword>
<proteinExistence type="predicted"/>
<feature type="transmembrane region" description="Helical" evidence="6">
    <location>
        <begin position="166"/>
        <end position="186"/>
    </location>
</feature>